<comment type="subunit">
    <text evidence="6">Component of the Mediator complex.</text>
</comment>
<evidence type="ECO:0000313" key="7">
    <source>
        <dbReference type="Proteomes" id="UP000694865"/>
    </source>
</evidence>
<keyword evidence="7" id="KW-1185">Reference proteome</keyword>
<keyword evidence="6" id="KW-0805">Transcription regulation</keyword>
<evidence type="ECO:0000256" key="6">
    <source>
        <dbReference type="RuleBase" id="RU364147"/>
    </source>
</evidence>
<sequence>MASKMATSVNERLLQLDSIEKEVSTILLNAGQAIQELSKEKPNEANLELYTQKFLKSLETVEGGLTKQINYLSQVSTGHPHEGSSYSAQKEARMALHRLEHARMKLNELSKTCTGQP</sequence>
<dbReference type="PANTHER" id="PTHR22890">
    <property type="entry name" value="MEDIATOR OF RNA POLYMERASE II TRANSCRIPTION SUBUNIT 11"/>
    <property type="match status" value="1"/>
</dbReference>
<reference evidence="8" key="1">
    <citation type="submission" date="2025-08" db="UniProtKB">
        <authorList>
            <consortium name="RefSeq"/>
        </authorList>
    </citation>
    <scope>IDENTIFICATION</scope>
    <source>
        <tissue evidence="8">Testes</tissue>
    </source>
</reference>
<dbReference type="Proteomes" id="UP000694865">
    <property type="component" value="Unplaced"/>
</dbReference>
<protein>
    <recommendedName>
        <fullName evidence="3 6">Mediator of RNA polymerase II transcription subunit 11</fullName>
    </recommendedName>
    <alternativeName>
        <fullName evidence="5 6">Mediator complex subunit 11</fullName>
    </alternativeName>
</protein>
<keyword evidence="6" id="KW-0804">Transcription</keyword>
<gene>
    <name evidence="8" type="primary">LOC100369377</name>
    <name evidence="6" type="synonym">MED11</name>
</gene>
<proteinExistence type="inferred from homology"/>
<keyword evidence="4 6" id="KW-0539">Nucleus</keyword>
<evidence type="ECO:0000313" key="8">
    <source>
        <dbReference type="RefSeq" id="XP_002736888.1"/>
    </source>
</evidence>
<dbReference type="Gene3D" id="1.10.287.3490">
    <property type="match status" value="1"/>
</dbReference>
<dbReference type="GeneID" id="100369377"/>
<evidence type="ECO:0000256" key="4">
    <source>
        <dbReference type="ARBA" id="ARBA00023242"/>
    </source>
</evidence>
<keyword evidence="6" id="KW-0010">Activator</keyword>
<evidence type="ECO:0000256" key="1">
    <source>
        <dbReference type="ARBA" id="ARBA00004123"/>
    </source>
</evidence>
<organism evidence="7 8">
    <name type="scientific">Saccoglossus kowalevskii</name>
    <name type="common">Acorn worm</name>
    <dbReference type="NCBI Taxonomy" id="10224"/>
    <lineage>
        <taxon>Eukaryota</taxon>
        <taxon>Metazoa</taxon>
        <taxon>Hemichordata</taxon>
        <taxon>Enteropneusta</taxon>
        <taxon>Harrimaniidae</taxon>
        <taxon>Saccoglossus</taxon>
    </lineage>
</organism>
<comment type="subcellular location">
    <subcellularLocation>
        <location evidence="1 6">Nucleus</location>
    </subcellularLocation>
</comment>
<dbReference type="InterPro" id="IPR019404">
    <property type="entry name" value="Mediator_Med11"/>
</dbReference>
<name>A0ABM0GTA8_SACKO</name>
<evidence type="ECO:0000256" key="2">
    <source>
        <dbReference type="ARBA" id="ARBA00008186"/>
    </source>
</evidence>
<dbReference type="RefSeq" id="XP_002736888.1">
    <property type="nucleotide sequence ID" value="XM_002736842.2"/>
</dbReference>
<accession>A0ABM0GTA8</accession>
<evidence type="ECO:0000256" key="5">
    <source>
        <dbReference type="ARBA" id="ARBA00032011"/>
    </source>
</evidence>
<comment type="similarity">
    <text evidence="2 6">Belongs to the Mediator complex subunit 11 family.</text>
</comment>
<evidence type="ECO:0000256" key="3">
    <source>
        <dbReference type="ARBA" id="ARBA00019621"/>
    </source>
</evidence>
<dbReference type="Pfam" id="PF10280">
    <property type="entry name" value="Med11"/>
    <property type="match status" value="1"/>
</dbReference>
<comment type="function">
    <text evidence="6">Component of the Mediator complex, a coactivator involved in the regulated transcription of nearly all RNA polymerase II-dependent genes. Mediator functions as a bridge to convey information from gene-specific regulatory proteins to the basal RNA polymerase II transcription machinery. Mediator is recruited to promoters by direct interactions with regulatory proteins and serves as a scaffold for the assembly of a functional pre-initiation complex with RNA polymerase II and the general transcription factors.</text>
</comment>